<reference evidence="2" key="2">
    <citation type="submission" date="2020-10" db="EMBL/GenBank/DDBJ databases">
        <authorList>
            <person name="Scholz U."/>
            <person name="Mascher M."/>
            <person name="Fiebig A."/>
        </authorList>
    </citation>
    <scope>NUCLEOTIDE SEQUENCE [LARGE SCALE GENOMIC DNA]</scope>
    <source>
        <strain evidence="2">cv. Morex</strain>
    </source>
</reference>
<dbReference type="Proteomes" id="UP000011116">
    <property type="component" value="Chromosome 5H"/>
</dbReference>
<name>A0A8I6YDV1_HORVV</name>
<sequence>MPALMAKRSSSGLCAIRRELRQRRKLAAAPKGGIVKKSSAQQSSAASIQTKPPMDEPAAGPATTKRPSIPTPRPRAGVAMPPASILQHAPAAVATKKRCAAPTRRSASIPPASSAADTPDLSSTTTGAEYIKNLPTTATRSRSSSIWVKKGMTVKVRTRAGMLPTGHCLVLWLGARVVSDAAADDDGYVEVIYDGNFPHDDPLRTVRVAMDDVRSMPAVAES</sequence>
<accession>A0A8I6YDV1</accession>
<reference evidence="3" key="1">
    <citation type="journal article" date="2012" name="Nature">
        <title>A physical, genetic and functional sequence assembly of the barley genome.</title>
        <authorList>
            <consortium name="The International Barley Genome Sequencing Consortium"/>
            <person name="Mayer K.F."/>
            <person name="Waugh R."/>
            <person name="Brown J.W."/>
            <person name="Schulman A."/>
            <person name="Langridge P."/>
            <person name="Platzer M."/>
            <person name="Fincher G.B."/>
            <person name="Muehlbauer G.J."/>
            <person name="Sato K."/>
            <person name="Close T.J."/>
            <person name="Wise R.P."/>
            <person name="Stein N."/>
        </authorList>
    </citation>
    <scope>NUCLEOTIDE SEQUENCE [LARGE SCALE GENOMIC DNA]</scope>
    <source>
        <strain evidence="3">cv. Morex</strain>
    </source>
</reference>
<keyword evidence="3" id="KW-1185">Reference proteome</keyword>
<dbReference type="AlphaFoldDB" id="A0A8I6YDV1"/>
<feature type="region of interest" description="Disordered" evidence="1">
    <location>
        <begin position="24"/>
        <end position="79"/>
    </location>
</feature>
<organism evidence="2 3">
    <name type="scientific">Hordeum vulgare subsp. vulgare</name>
    <name type="common">Domesticated barley</name>
    <dbReference type="NCBI Taxonomy" id="112509"/>
    <lineage>
        <taxon>Eukaryota</taxon>
        <taxon>Viridiplantae</taxon>
        <taxon>Streptophyta</taxon>
        <taxon>Embryophyta</taxon>
        <taxon>Tracheophyta</taxon>
        <taxon>Spermatophyta</taxon>
        <taxon>Magnoliopsida</taxon>
        <taxon>Liliopsida</taxon>
        <taxon>Poales</taxon>
        <taxon>Poaceae</taxon>
        <taxon>BOP clade</taxon>
        <taxon>Pooideae</taxon>
        <taxon>Triticodae</taxon>
        <taxon>Triticeae</taxon>
        <taxon>Hordeinae</taxon>
        <taxon>Hordeum</taxon>
    </lineage>
</organism>
<feature type="compositionally biased region" description="Low complexity" evidence="1">
    <location>
        <begin position="38"/>
        <end position="49"/>
    </location>
</feature>
<reference evidence="2" key="3">
    <citation type="submission" date="2022-01" db="UniProtKB">
        <authorList>
            <consortium name="EnsemblPlants"/>
        </authorList>
    </citation>
    <scope>IDENTIFICATION</scope>
    <source>
        <strain evidence="2">subsp. vulgare</strain>
    </source>
</reference>
<dbReference type="EnsemblPlants" id="HORVU.MOREX.r3.5HG0524950.1">
    <property type="protein sequence ID" value="HORVU.MOREX.r3.5HG0524950.1.CDS1"/>
    <property type="gene ID" value="HORVU.MOREX.r3.5HG0524950"/>
</dbReference>
<proteinExistence type="predicted"/>
<feature type="compositionally biased region" description="Low complexity" evidence="1">
    <location>
        <begin position="100"/>
        <end position="126"/>
    </location>
</feature>
<protein>
    <submittedName>
        <fullName evidence="2">Uncharacterized protein</fullName>
    </submittedName>
</protein>
<feature type="region of interest" description="Disordered" evidence="1">
    <location>
        <begin position="95"/>
        <end position="135"/>
    </location>
</feature>
<dbReference type="Gramene" id="HORVU.MOREX.r3.5HG0524950.1">
    <property type="protein sequence ID" value="HORVU.MOREX.r3.5HG0524950.1.CDS1"/>
    <property type="gene ID" value="HORVU.MOREX.r3.5HG0524950"/>
</dbReference>
<dbReference type="InterPro" id="IPR021470">
    <property type="entry name" value="DUF3123"/>
</dbReference>
<dbReference type="Pfam" id="PF11321">
    <property type="entry name" value="DUF3123"/>
    <property type="match status" value="1"/>
</dbReference>
<evidence type="ECO:0000313" key="2">
    <source>
        <dbReference type="EnsemblPlants" id="HORVU.MOREX.r3.5HG0524950.1.CDS1"/>
    </source>
</evidence>
<evidence type="ECO:0000256" key="1">
    <source>
        <dbReference type="SAM" id="MobiDB-lite"/>
    </source>
</evidence>
<evidence type="ECO:0000313" key="3">
    <source>
        <dbReference type="Proteomes" id="UP000011116"/>
    </source>
</evidence>